<evidence type="ECO:0000256" key="9">
    <source>
        <dbReference type="SAM" id="MobiDB-lite"/>
    </source>
</evidence>
<feature type="domain" description="Sodium/calcium exchanger membrane region" evidence="11">
    <location>
        <begin position="87"/>
        <end position="144"/>
    </location>
</feature>
<dbReference type="WBParaSite" id="Csp11.Scaffold514.g2631.t1">
    <property type="protein sequence ID" value="Csp11.Scaffold514.g2631.t1"/>
    <property type="gene ID" value="Csp11.Scaffold514.g2631"/>
</dbReference>
<feature type="compositionally biased region" description="Basic and acidic residues" evidence="9">
    <location>
        <begin position="1"/>
        <end position="12"/>
    </location>
</feature>
<evidence type="ECO:0000256" key="3">
    <source>
        <dbReference type="ARBA" id="ARBA00022449"/>
    </source>
</evidence>
<dbReference type="GO" id="GO:0098703">
    <property type="term" value="P:calcium ion import across plasma membrane"/>
    <property type="evidence" value="ECO:0007669"/>
    <property type="project" value="TreeGrafter"/>
</dbReference>
<evidence type="ECO:0000256" key="5">
    <source>
        <dbReference type="ARBA" id="ARBA00022692"/>
    </source>
</evidence>
<dbReference type="Proteomes" id="UP000095282">
    <property type="component" value="Unplaced"/>
</dbReference>
<keyword evidence="4" id="KW-0109">Calcium transport</keyword>
<keyword evidence="5 10" id="KW-0812">Transmembrane</keyword>
<dbReference type="InterPro" id="IPR004837">
    <property type="entry name" value="NaCa_Exmemb"/>
</dbReference>
<evidence type="ECO:0000256" key="8">
    <source>
        <dbReference type="ARBA" id="ARBA00023136"/>
    </source>
</evidence>
<reference evidence="13" key="1">
    <citation type="submission" date="2016-11" db="UniProtKB">
        <authorList>
            <consortium name="WormBaseParasite"/>
        </authorList>
    </citation>
    <scope>IDENTIFICATION</scope>
</reference>
<evidence type="ECO:0000256" key="2">
    <source>
        <dbReference type="ARBA" id="ARBA00022448"/>
    </source>
</evidence>
<feature type="region of interest" description="Disordered" evidence="9">
    <location>
        <begin position="1"/>
        <end position="72"/>
    </location>
</feature>
<protein>
    <submittedName>
        <fullName evidence="13">Na_Ca_ex domain-containing protein</fullName>
    </submittedName>
</protein>
<dbReference type="InterPro" id="IPR044880">
    <property type="entry name" value="NCX_ion-bd_dom_sf"/>
</dbReference>
<dbReference type="GO" id="GO:0042383">
    <property type="term" value="C:sarcolemma"/>
    <property type="evidence" value="ECO:0007669"/>
    <property type="project" value="TreeGrafter"/>
</dbReference>
<dbReference type="InterPro" id="IPR051171">
    <property type="entry name" value="CaCA"/>
</dbReference>
<accession>A0A1I7T5M6</accession>
<evidence type="ECO:0000313" key="13">
    <source>
        <dbReference type="WBParaSite" id="Csp11.Scaffold514.g2631.t1"/>
    </source>
</evidence>
<dbReference type="GO" id="GO:0030424">
    <property type="term" value="C:axon"/>
    <property type="evidence" value="ECO:0007669"/>
    <property type="project" value="TreeGrafter"/>
</dbReference>
<organism evidence="12 13">
    <name type="scientific">Caenorhabditis tropicalis</name>
    <dbReference type="NCBI Taxonomy" id="1561998"/>
    <lineage>
        <taxon>Eukaryota</taxon>
        <taxon>Metazoa</taxon>
        <taxon>Ecdysozoa</taxon>
        <taxon>Nematoda</taxon>
        <taxon>Chromadorea</taxon>
        <taxon>Rhabditida</taxon>
        <taxon>Rhabditina</taxon>
        <taxon>Rhabditomorpha</taxon>
        <taxon>Rhabditoidea</taxon>
        <taxon>Rhabditidae</taxon>
        <taxon>Peloderinae</taxon>
        <taxon>Caenorhabditis</taxon>
    </lineage>
</organism>
<keyword evidence="8 10" id="KW-0472">Membrane</keyword>
<keyword evidence="2" id="KW-0813">Transport</keyword>
<evidence type="ECO:0000256" key="10">
    <source>
        <dbReference type="SAM" id="Phobius"/>
    </source>
</evidence>
<dbReference type="PANTHER" id="PTHR11878:SF75">
    <property type="entry name" value="CALX-BETA DOMAIN-CONTAINING PROTEIN"/>
    <property type="match status" value="1"/>
</dbReference>
<dbReference type="GO" id="GO:0012505">
    <property type="term" value="C:endomembrane system"/>
    <property type="evidence" value="ECO:0007669"/>
    <property type="project" value="UniProtKB-SubCell"/>
</dbReference>
<comment type="subcellular location">
    <subcellularLocation>
        <location evidence="1">Endomembrane system</location>
        <topology evidence="1">Multi-pass membrane protein</topology>
    </subcellularLocation>
</comment>
<keyword evidence="7" id="KW-0406">Ion transport</keyword>
<dbReference type="AlphaFoldDB" id="A0A1I7T5M6"/>
<dbReference type="eggNOG" id="KOG1306">
    <property type="taxonomic scope" value="Eukaryota"/>
</dbReference>
<sequence length="145" mass="16055">MNSENERKRAEDVSDEEEEGGQCRGEHAGRYTTTTGLSELNRNELGKMQGSKEKHKRRRHNQMERTTSERVLGPTITGEPFTVLVRVWNETISNLTLMALGLSAPEILLSVFQICGNTFEAGELGPSTIVSSAAFNIFIIIAVLC</sequence>
<evidence type="ECO:0000256" key="7">
    <source>
        <dbReference type="ARBA" id="ARBA00023065"/>
    </source>
</evidence>
<dbReference type="PANTHER" id="PTHR11878">
    <property type="entry name" value="SODIUM/CALCIUM EXCHANGER"/>
    <property type="match status" value="1"/>
</dbReference>
<feature type="transmembrane region" description="Helical" evidence="10">
    <location>
        <begin position="124"/>
        <end position="144"/>
    </location>
</feature>
<feature type="compositionally biased region" description="Polar residues" evidence="9">
    <location>
        <begin position="31"/>
        <end position="40"/>
    </location>
</feature>
<name>A0A1I7T5M6_9PELO</name>
<feature type="transmembrane region" description="Helical" evidence="10">
    <location>
        <begin position="95"/>
        <end position="112"/>
    </location>
</feature>
<dbReference type="GO" id="GO:0098794">
    <property type="term" value="C:postsynapse"/>
    <property type="evidence" value="ECO:0007669"/>
    <property type="project" value="TreeGrafter"/>
</dbReference>
<evidence type="ECO:0000256" key="1">
    <source>
        <dbReference type="ARBA" id="ARBA00004127"/>
    </source>
</evidence>
<evidence type="ECO:0000256" key="4">
    <source>
        <dbReference type="ARBA" id="ARBA00022568"/>
    </source>
</evidence>
<evidence type="ECO:0000313" key="12">
    <source>
        <dbReference type="Proteomes" id="UP000095282"/>
    </source>
</evidence>
<dbReference type="Gene3D" id="1.20.1420.30">
    <property type="entry name" value="NCX, central ion-binding region"/>
    <property type="match status" value="1"/>
</dbReference>
<evidence type="ECO:0000256" key="6">
    <source>
        <dbReference type="ARBA" id="ARBA00022989"/>
    </source>
</evidence>
<dbReference type="STRING" id="1561998.A0A1I7T5M6"/>
<keyword evidence="4" id="KW-0106">Calcium</keyword>
<keyword evidence="3" id="KW-0050">Antiport</keyword>
<evidence type="ECO:0000259" key="11">
    <source>
        <dbReference type="Pfam" id="PF01699"/>
    </source>
</evidence>
<keyword evidence="12" id="KW-1185">Reference proteome</keyword>
<keyword evidence="6 10" id="KW-1133">Transmembrane helix</keyword>
<dbReference type="GO" id="GO:0005432">
    <property type="term" value="F:calcium:sodium antiporter activity"/>
    <property type="evidence" value="ECO:0007669"/>
    <property type="project" value="TreeGrafter"/>
</dbReference>
<dbReference type="Pfam" id="PF01699">
    <property type="entry name" value="Na_Ca_ex"/>
    <property type="match status" value="1"/>
</dbReference>
<proteinExistence type="predicted"/>